<dbReference type="InterPro" id="IPR050809">
    <property type="entry name" value="UgpAE/MalFG_permease"/>
</dbReference>
<feature type="transmembrane region" description="Helical" evidence="7">
    <location>
        <begin position="131"/>
        <end position="155"/>
    </location>
</feature>
<feature type="domain" description="ABC transmembrane type-1" evidence="9">
    <location>
        <begin position="97"/>
        <end position="314"/>
    </location>
</feature>
<name>A0A919KP26_9ACTN</name>
<organism evidence="10 11">
    <name type="scientific">Kitasatospora indigofera</name>
    <dbReference type="NCBI Taxonomy" id="67307"/>
    <lineage>
        <taxon>Bacteria</taxon>
        <taxon>Bacillati</taxon>
        <taxon>Actinomycetota</taxon>
        <taxon>Actinomycetes</taxon>
        <taxon>Kitasatosporales</taxon>
        <taxon>Streptomycetaceae</taxon>
        <taxon>Kitasatospora</taxon>
    </lineage>
</organism>
<evidence type="ECO:0000256" key="3">
    <source>
        <dbReference type="ARBA" id="ARBA00022475"/>
    </source>
</evidence>
<gene>
    <name evidence="10" type="ORF">GCM10018781_22450</name>
</gene>
<sequence>MSAPTTTAPAASAPPAGRRRGAGPAAPPRGRRRTPLLLLLPAAVVLIPLVAYPIYQLGLLSVLDFGQAQASGGVPTRFVGFDNYRGILTDQQFWTVLAQTVGFAAFCVVATLVVGAALAVLLTRIGRTARLVLTTASMAAWAAPAMTGSTVWSFLFDTNLGLVNDVLVKLGLSGFHEYNWFYDKWTAFLIVGAVVVWHSYPFVMVTLYAGINAIPAEILEAASLDGANTWTTFRRVTAPMLRPILTIVVIQSVIWDFKVFTQIYVMTTGGGIAGQNLVLNVYAYQKAFASSQYGLGAAIGVIMLLILVIPTALYIRTLRRTGNEL</sequence>
<dbReference type="Proteomes" id="UP000617734">
    <property type="component" value="Unassembled WGS sequence"/>
</dbReference>
<dbReference type="PROSITE" id="PS50928">
    <property type="entry name" value="ABC_TM1"/>
    <property type="match status" value="1"/>
</dbReference>
<evidence type="ECO:0000259" key="9">
    <source>
        <dbReference type="PROSITE" id="PS50928"/>
    </source>
</evidence>
<dbReference type="EMBL" id="BNBO01000009">
    <property type="protein sequence ID" value="GHH67342.1"/>
    <property type="molecule type" value="Genomic_DNA"/>
</dbReference>
<proteinExistence type="inferred from homology"/>
<comment type="similarity">
    <text evidence="7">Belongs to the binding-protein-dependent transport system permease family.</text>
</comment>
<keyword evidence="6 7" id="KW-0472">Membrane</keyword>
<dbReference type="SUPFAM" id="SSF161098">
    <property type="entry name" value="MetI-like"/>
    <property type="match status" value="1"/>
</dbReference>
<evidence type="ECO:0000256" key="5">
    <source>
        <dbReference type="ARBA" id="ARBA00022989"/>
    </source>
</evidence>
<feature type="transmembrane region" description="Helical" evidence="7">
    <location>
        <begin position="101"/>
        <end position="122"/>
    </location>
</feature>
<keyword evidence="5 7" id="KW-1133">Transmembrane helix</keyword>
<feature type="transmembrane region" description="Helical" evidence="7">
    <location>
        <begin position="36"/>
        <end position="55"/>
    </location>
</feature>
<keyword evidence="2 7" id="KW-0813">Transport</keyword>
<dbReference type="CDD" id="cd06261">
    <property type="entry name" value="TM_PBP2"/>
    <property type="match status" value="1"/>
</dbReference>
<evidence type="ECO:0000256" key="7">
    <source>
        <dbReference type="RuleBase" id="RU363032"/>
    </source>
</evidence>
<keyword evidence="10" id="KW-0762">Sugar transport</keyword>
<evidence type="ECO:0000256" key="4">
    <source>
        <dbReference type="ARBA" id="ARBA00022692"/>
    </source>
</evidence>
<dbReference type="PANTHER" id="PTHR43227:SF8">
    <property type="entry name" value="DIACETYLCHITOBIOSE UPTAKE SYSTEM PERMEASE PROTEIN DASB"/>
    <property type="match status" value="1"/>
</dbReference>
<feature type="transmembrane region" description="Helical" evidence="7">
    <location>
        <begin position="295"/>
        <end position="315"/>
    </location>
</feature>
<dbReference type="RefSeq" id="WP_190210680.1">
    <property type="nucleotide sequence ID" value="NZ_BNBO01000009.1"/>
</dbReference>
<keyword evidence="11" id="KW-1185">Reference proteome</keyword>
<keyword evidence="3" id="KW-1003">Cell membrane</keyword>
<feature type="transmembrane region" description="Helical" evidence="7">
    <location>
        <begin position="240"/>
        <end position="257"/>
    </location>
</feature>
<dbReference type="Pfam" id="PF00528">
    <property type="entry name" value="BPD_transp_1"/>
    <property type="match status" value="1"/>
</dbReference>
<evidence type="ECO:0000256" key="2">
    <source>
        <dbReference type="ARBA" id="ARBA00022448"/>
    </source>
</evidence>
<evidence type="ECO:0000256" key="6">
    <source>
        <dbReference type="ARBA" id="ARBA00023136"/>
    </source>
</evidence>
<feature type="transmembrane region" description="Helical" evidence="7">
    <location>
        <begin position="185"/>
        <end position="209"/>
    </location>
</feature>
<comment type="subcellular location">
    <subcellularLocation>
        <location evidence="1 7">Cell membrane</location>
        <topology evidence="1 7">Multi-pass membrane protein</topology>
    </subcellularLocation>
</comment>
<dbReference type="PANTHER" id="PTHR43227">
    <property type="entry name" value="BLL4140 PROTEIN"/>
    <property type="match status" value="1"/>
</dbReference>
<reference evidence="10" key="1">
    <citation type="journal article" date="2014" name="Int. J. Syst. Evol. Microbiol.">
        <title>Complete genome sequence of Corynebacterium casei LMG S-19264T (=DSM 44701T), isolated from a smear-ripened cheese.</title>
        <authorList>
            <consortium name="US DOE Joint Genome Institute (JGI-PGF)"/>
            <person name="Walter F."/>
            <person name="Albersmeier A."/>
            <person name="Kalinowski J."/>
            <person name="Ruckert C."/>
        </authorList>
    </citation>
    <scope>NUCLEOTIDE SEQUENCE</scope>
    <source>
        <strain evidence="10">JCM 4646</strain>
    </source>
</reference>
<dbReference type="GO" id="GO:0055085">
    <property type="term" value="P:transmembrane transport"/>
    <property type="evidence" value="ECO:0007669"/>
    <property type="project" value="InterPro"/>
</dbReference>
<evidence type="ECO:0000256" key="1">
    <source>
        <dbReference type="ARBA" id="ARBA00004651"/>
    </source>
</evidence>
<evidence type="ECO:0000313" key="11">
    <source>
        <dbReference type="Proteomes" id="UP000617734"/>
    </source>
</evidence>
<dbReference type="InterPro" id="IPR035906">
    <property type="entry name" value="MetI-like_sf"/>
</dbReference>
<dbReference type="AlphaFoldDB" id="A0A919KP26"/>
<evidence type="ECO:0000313" key="10">
    <source>
        <dbReference type="EMBL" id="GHH67342.1"/>
    </source>
</evidence>
<dbReference type="GeneID" id="95352709"/>
<accession>A0A919KP26</accession>
<evidence type="ECO:0000256" key="8">
    <source>
        <dbReference type="SAM" id="MobiDB-lite"/>
    </source>
</evidence>
<dbReference type="Gene3D" id="1.10.3720.10">
    <property type="entry name" value="MetI-like"/>
    <property type="match status" value="1"/>
</dbReference>
<protein>
    <submittedName>
        <fullName evidence="10">Sugar transporter</fullName>
    </submittedName>
</protein>
<feature type="region of interest" description="Disordered" evidence="8">
    <location>
        <begin position="1"/>
        <end position="29"/>
    </location>
</feature>
<feature type="transmembrane region" description="Helical" evidence="7">
    <location>
        <begin position="263"/>
        <end position="283"/>
    </location>
</feature>
<reference evidence="10" key="2">
    <citation type="submission" date="2020-09" db="EMBL/GenBank/DDBJ databases">
        <authorList>
            <person name="Sun Q."/>
            <person name="Ohkuma M."/>
        </authorList>
    </citation>
    <scope>NUCLEOTIDE SEQUENCE</scope>
    <source>
        <strain evidence="10">JCM 4646</strain>
    </source>
</reference>
<feature type="compositionally biased region" description="Low complexity" evidence="8">
    <location>
        <begin position="1"/>
        <end position="16"/>
    </location>
</feature>
<comment type="caution">
    <text evidence="10">The sequence shown here is derived from an EMBL/GenBank/DDBJ whole genome shotgun (WGS) entry which is preliminary data.</text>
</comment>
<dbReference type="GO" id="GO:0005886">
    <property type="term" value="C:plasma membrane"/>
    <property type="evidence" value="ECO:0007669"/>
    <property type="project" value="UniProtKB-SubCell"/>
</dbReference>
<keyword evidence="4 7" id="KW-0812">Transmembrane</keyword>
<dbReference type="InterPro" id="IPR000515">
    <property type="entry name" value="MetI-like"/>
</dbReference>